<reference evidence="1" key="1">
    <citation type="submission" date="2019-03" db="EMBL/GenBank/DDBJ databases">
        <authorList>
            <person name="Mank J."/>
            <person name="Almeida P."/>
        </authorList>
    </citation>
    <scope>NUCLEOTIDE SEQUENCE</scope>
    <source>
        <strain evidence="1">78183</strain>
    </source>
</reference>
<organism evidence="1">
    <name type="scientific">Salix viminalis</name>
    <name type="common">Common osier</name>
    <name type="synonym">Basket willow</name>
    <dbReference type="NCBI Taxonomy" id="40686"/>
    <lineage>
        <taxon>Eukaryota</taxon>
        <taxon>Viridiplantae</taxon>
        <taxon>Streptophyta</taxon>
        <taxon>Embryophyta</taxon>
        <taxon>Tracheophyta</taxon>
        <taxon>Spermatophyta</taxon>
        <taxon>Magnoliopsida</taxon>
        <taxon>eudicotyledons</taxon>
        <taxon>Gunneridae</taxon>
        <taxon>Pentapetalae</taxon>
        <taxon>rosids</taxon>
        <taxon>fabids</taxon>
        <taxon>Malpighiales</taxon>
        <taxon>Salicaceae</taxon>
        <taxon>Saliceae</taxon>
        <taxon>Salix</taxon>
    </lineage>
</organism>
<protein>
    <submittedName>
        <fullName evidence="1">Uncharacterized protein</fullName>
    </submittedName>
</protein>
<accession>A0A6N2KL51</accession>
<proteinExistence type="predicted"/>
<sequence length="60" mass="6479">MVHKSELSTLSSRCLCQNIVAGRNNEDKAGASLSFDDQASSSFLDTTSFESSGDHQNCNH</sequence>
<gene>
    <name evidence="1" type="ORF">SVIM_LOCUS96464</name>
</gene>
<dbReference type="AlphaFoldDB" id="A0A6N2KL51"/>
<dbReference type="EMBL" id="CAADRP010000446">
    <property type="protein sequence ID" value="VFU28644.1"/>
    <property type="molecule type" value="Genomic_DNA"/>
</dbReference>
<name>A0A6N2KL51_SALVM</name>
<evidence type="ECO:0000313" key="1">
    <source>
        <dbReference type="EMBL" id="VFU28644.1"/>
    </source>
</evidence>